<dbReference type="AlphaFoldDB" id="A0A6L2KJS2"/>
<feature type="compositionally biased region" description="Basic and acidic residues" evidence="1">
    <location>
        <begin position="205"/>
        <end position="215"/>
    </location>
</feature>
<organism evidence="2">
    <name type="scientific">Tanacetum cinerariifolium</name>
    <name type="common">Dalmatian daisy</name>
    <name type="synonym">Chrysanthemum cinerariifolium</name>
    <dbReference type="NCBI Taxonomy" id="118510"/>
    <lineage>
        <taxon>Eukaryota</taxon>
        <taxon>Viridiplantae</taxon>
        <taxon>Streptophyta</taxon>
        <taxon>Embryophyta</taxon>
        <taxon>Tracheophyta</taxon>
        <taxon>Spermatophyta</taxon>
        <taxon>Magnoliopsida</taxon>
        <taxon>eudicotyledons</taxon>
        <taxon>Gunneridae</taxon>
        <taxon>Pentapetalae</taxon>
        <taxon>asterids</taxon>
        <taxon>campanulids</taxon>
        <taxon>Asterales</taxon>
        <taxon>Asteraceae</taxon>
        <taxon>Asteroideae</taxon>
        <taxon>Anthemideae</taxon>
        <taxon>Anthemidinae</taxon>
        <taxon>Tanacetum</taxon>
    </lineage>
</organism>
<gene>
    <name evidence="2" type="ORF">Tci_021008</name>
</gene>
<sequence>MRIEPTVPQKKILDICVRVPNEHFVALPSEEDLLAFLIELGYKGPLDLLAKMFVDYMHQPWRTLAIIINKCLSGKTGKGSQGKKLAVTSKKKVSISVDDNIIPEPDVAMLTGRRRPSGISFRDTLSVSMKKSPNQSQKLKGIQTLNIEEQLATDMMQALKASKKISRSIFTTSSKGTGIVPGVPDQVKGTSEAKANFIIDWGSESKSDYSDKDKSDEEIEWLSTDEEEKKQDDVGDDRSIDIKEKDDEKIEDEFVHGDEYVHDDVDKEMKDVETGKDNEQITDVPHIYSPSILIVPVLVILEPTVLSPIPKIPTVTPATTLPPPLIVTNLTPVLQQQSTPIPTSPITIAAPAATTVLHPLLTIIQRVPADVDEYLRSSLGDALQKIEWSQISRKYSEPSKTSSASKKTSKGDTPPKSSKTGKSASAEESVKEAFYKDPLTFDELMATPIVFSNFAKNHLKLYKITKADLVRHVYNLLKGTCQISIELEYNMDEYFKALIRVVYEDLSHQKRLMRADELYKFLNEILKIVRDTLYHRLLNFRFGYNKDMHRRKWPDSDKRRSCIMVDLIDKQMLDPQEFRKIG</sequence>
<feature type="region of interest" description="Disordered" evidence="1">
    <location>
        <begin position="397"/>
        <end position="425"/>
    </location>
</feature>
<proteinExistence type="predicted"/>
<feature type="compositionally biased region" description="Basic and acidic residues" evidence="1">
    <location>
        <begin position="227"/>
        <end position="239"/>
    </location>
</feature>
<protein>
    <submittedName>
        <fullName evidence="2">Uncharacterized protein</fullName>
    </submittedName>
</protein>
<evidence type="ECO:0000313" key="2">
    <source>
        <dbReference type="EMBL" id="GEU49030.1"/>
    </source>
</evidence>
<evidence type="ECO:0000256" key="1">
    <source>
        <dbReference type="SAM" id="MobiDB-lite"/>
    </source>
</evidence>
<dbReference type="EMBL" id="BKCJ010002506">
    <property type="protein sequence ID" value="GEU49030.1"/>
    <property type="molecule type" value="Genomic_DNA"/>
</dbReference>
<name>A0A6L2KJS2_TANCI</name>
<comment type="caution">
    <text evidence="2">The sequence shown here is derived from an EMBL/GenBank/DDBJ whole genome shotgun (WGS) entry which is preliminary data.</text>
</comment>
<feature type="region of interest" description="Disordered" evidence="1">
    <location>
        <begin position="205"/>
        <end position="239"/>
    </location>
</feature>
<accession>A0A6L2KJS2</accession>
<feature type="compositionally biased region" description="Acidic residues" evidence="1">
    <location>
        <begin position="216"/>
        <end position="226"/>
    </location>
</feature>
<reference evidence="2" key="1">
    <citation type="journal article" date="2019" name="Sci. Rep.">
        <title>Draft genome of Tanacetum cinerariifolium, the natural source of mosquito coil.</title>
        <authorList>
            <person name="Yamashiro T."/>
            <person name="Shiraishi A."/>
            <person name="Satake H."/>
            <person name="Nakayama K."/>
        </authorList>
    </citation>
    <scope>NUCLEOTIDE SEQUENCE</scope>
</reference>